<evidence type="ECO:0000256" key="1">
    <source>
        <dbReference type="ARBA" id="ARBA00023118"/>
    </source>
</evidence>
<evidence type="ECO:0000313" key="3">
    <source>
        <dbReference type="Proteomes" id="UP001164965"/>
    </source>
</evidence>
<dbReference type="InterPro" id="IPR043519">
    <property type="entry name" value="NT_sf"/>
</dbReference>
<dbReference type="Pfam" id="PF18144">
    <property type="entry name" value="SMODS"/>
    <property type="match status" value="1"/>
</dbReference>
<evidence type="ECO:0000313" key="2">
    <source>
        <dbReference type="EMBL" id="UZJ26916.1"/>
    </source>
</evidence>
<proteinExistence type="predicted"/>
<dbReference type="InterPro" id="IPR006116">
    <property type="entry name" value="NT_2-5OAS_ClassI-CCAase"/>
</dbReference>
<keyword evidence="1" id="KW-0051">Antiviral defense</keyword>
<sequence length="292" mass="33257">MSTSSRFDRFIGNVSLNAAQRQEAQDRVKSVASKLNERYYPNVAYTGSTKLLIGSHAKRTRVRPPRDVDMVFIMPILQYKRYDEYAGNGQSQMLQDVRAVIAQRYPSTSISGSGRVVDVKFTNGHSVQVVPAFEVTGKFLLADSHDGGSWQLSNYREEAAFVDRSDKRTAGNTRKLIKMLKVWQQECNVPIKSIVLELRAVNFLKDWPHASKSSTYHDWMMRDFFKELLNYTNGTCKIPGIDEKCQYGDAWAAKVRRAYANALEACEDEASSYEYLATEHWQKIFGSMYVGP</sequence>
<dbReference type="Proteomes" id="UP001164965">
    <property type="component" value="Plasmid unnamed1"/>
</dbReference>
<geneLocation type="plasmid" evidence="2 3">
    <name>unnamed1</name>
</geneLocation>
<dbReference type="CDD" id="cd05400">
    <property type="entry name" value="NT_2-5OAS_ClassI-CCAase"/>
    <property type="match status" value="1"/>
</dbReference>
<accession>A0ABY6P6C7</accession>
<organism evidence="2 3">
    <name type="scientific">Rhodococcus antarcticus</name>
    <dbReference type="NCBI Taxonomy" id="2987751"/>
    <lineage>
        <taxon>Bacteria</taxon>
        <taxon>Bacillati</taxon>
        <taxon>Actinomycetota</taxon>
        <taxon>Actinomycetes</taxon>
        <taxon>Mycobacteriales</taxon>
        <taxon>Nocardiaceae</taxon>
        <taxon>Rhodococcus</taxon>
    </lineage>
</organism>
<dbReference type="SUPFAM" id="SSF81301">
    <property type="entry name" value="Nucleotidyltransferase"/>
    <property type="match status" value="1"/>
</dbReference>
<keyword evidence="3" id="KW-1185">Reference proteome</keyword>
<gene>
    <name evidence="2" type="ORF">RHODO2019_18150</name>
</gene>
<name>A0ABY6P6C7_9NOCA</name>
<dbReference type="EMBL" id="CP110616">
    <property type="protein sequence ID" value="UZJ26916.1"/>
    <property type="molecule type" value="Genomic_DNA"/>
</dbReference>
<dbReference type="RefSeq" id="WP_265385020.1">
    <property type="nucleotide sequence ID" value="NZ_CP110616.1"/>
</dbReference>
<reference evidence="2" key="1">
    <citation type="submission" date="2022-10" db="EMBL/GenBank/DDBJ databases">
        <title>Rhodococcus sp.75.</title>
        <authorList>
            <person name="Sun M."/>
        </authorList>
    </citation>
    <scope>NUCLEOTIDE SEQUENCE</scope>
    <source>
        <strain evidence="2">75</strain>
        <plasmid evidence="2">unnamed1</plasmid>
    </source>
</reference>
<dbReference type="Gene3D" id="3.30.460.10">
    <property type="entry name" value="Beta Polymerase, domain 2"/>
    <property type="match status" value="1"/>
</dbReference>
<protein>
    <submittedName>
        <fullName evidence="2">Nucleotidyltransferase</fullName>
    </submittedName>
</protein>
<keyword evidence="2" id="KW-0614">Plasmid</keyword>